<accession>A0A9N9AUP3</accession>
<keyword evidence="3" id="KW-1185">Reference proteome</keyword>
<reference evidence="2" key="1">
    <citation type="submission" date="2021-06" db="EMBL/GenBank/DDBJ databases">
        <authorList>
            <person name="Kallberg Y."/>
            <person name="Tangrot J."/>
            <person name="Rosling A."/>
        </authorList>
    </citation>
    <scope>NUCLEOTIDE SEQUENCE</scope>
    <source>
        <strain evidence="2">FL966</strain>
    </source>
</reference>
<protein>
    <submittedName>
        <fullName evidence="2">6782_t:CDS:1</fullName>
    </submittedName>
</protein>
<gene>
    <name evidence="2" type="ORF">CPELLU_LOCUS4384</name>
</gene>
<evidence type="ECO:0000256" key="1">
    <source>
        <dbReference type="SAM" id="MobiDB-lite"/>
    </source>
</evidence>
<feature type="region of interest" description="Disordered" evidence="1">
    <location>
        <begin position="1"/>
        <end position="22"/>
    </location>
</feature>
<name>A0A9N9AUP3_9GLOM</name>
<dbReference type="OrthoDB" id="10457783at2759"/>
<evidence type="ECO:0000313" key="2">
    <source>
        <dbReference type="EMBL" id="CAG8542946.1"/>
    </source>
</evidence>
<comment type="caution">
    <text evidence="2">The sequence shown here is derived from an EMBL/GenBank/DDBJ whole genome shotgun (WGS) entry which is preliminary data.</text>
</comment>
<sequence length="121" mass="14034">MGEHNSILTDAEADKFDSEADEMNREIVRKPEVYEEANEVINEEAEIETLTNEVETSKRWQENFGKRQVVTKLCSLWATEAKALKLAFTMPMTSIICQELQESLNKEHDLLVQVSLYKFTY</sequence>
<organism evidence="2 3">
    <name type="scientific">Cetraspora pellucida</name>
    <dbReference type="NCBI Taxonomy" id="1433469"/>
    <lineage>
        <taxon>Eukaryota</taxon>
        <taxon>Fungi</taxon>
        <taxon>Fungi incertae sedis</taxon>
        <taxon>Mucoromycota</taxon>
        <taxon>Glomeromycotina</taxon>
        <taxon>Glomeromycetes</taxon>
        <taxon>Diversisporales</taxon>
        <taxon>Gigasporaceae</taxon>
        <taxon>Cetraspora</taxon>
    </lineage>
</organism>
<feature type="compositionally biased region" description="Basic and acidic residues" evidence="1">
    <location>
        <begin position="12"/>
        <end position="22"/>
    </location>
</feature>
<dbReference type="Proteomes" id="UP000789759">
    <property type="component" value="Unassembled WGS sequence"/>
</dbReference>
<dbReference type="EMBL" id="CAJVQA010002306">
    <property type="protein sequence ID" value="CAG8542946.1"/>
    <property type="molecule type" value="Genomic_DNA"/>
</dbReference>
<dbReference type="AlphaFoldDB" id="A0A9N9AUP3"/>
<evidence type="ECO:0000313" key="3">
    <source>
        <dbReference type="Proteomes" id="UP000789759"/>
    </source>
</evidence>
<proteinExistence type="predicted"/>